<evidence type="ECO:0000256" key="1">
    <source>
        <dbReference type="SAM" id="MobiDB-lite"/>
    </source>
</evidence>
<gene>
    <name evidence="3" type="ORF">IV80_GL001219</name>
</gene>
<dbReference type="Gene3D" id="3.30.479.30">
    <property type="entry name" value="Band 7 domain"/>
    <property type="match status" value="1"/>
</dbReference>
<keyword evidence="3" id="KW-0645">Protease</keyword>
<dbReference type="InterPro" id="IPR001107">
    <property type="entry name" value="Band_7"/>
</dbReference>
<dbReference type="PANTHER" id="PTHR43327">
    <property type="entry name" value="STOMATIN-LIKE PROTEIN 2, MITOCHONDRIAL"/>
    <property type="match status" value="1"/>
</dbReference>
<sequence length="348" mass="39037">MANQQKQAHGFLNEMMGSALSGNYTDQYKKVQQNVIAARKRATKKQNKRDENRQPERTIHARIPEKRRSVNMPFGFRIVPQNNRGLVETLGKYKRSVEPGFHFYWPFFQKIRNVSLAMEPLALPNYSIITKDNADVSASLTLNFHVTDPVKYQYENTDSVESMAQLVRGHLRDIIGRMDLNEALGSTAKINQELTLAIGDLTNTYGINVDRINIDELTPSRAIQEAMDKQLTADRERVAAIAKAEGEAKSIELTTKAKNDALMATAKAEADATKTRANAERYRIDTVQAGLSEVTDKYFQNQSINAFSDLAKSNTNMVVVPSDSSDEFGKIPVIGKLLGTRDDQKHNL</sequence>
<proteinExistence type="predicted"/>
<feature type="region of interest" description="Disordered" evidence="1">
    <location>
        <begin position="38"/>
        <end position="58"/>
    </location>
</feature>
<dbReference type="SMART" id="SM00244">
    <property type="entry name" value="PHB"/>
    <property type="match status" value="1"/>
</dbReference>
<dbReference type="Proteomes" id="UP000051568">
    <property type="component" value="Unassembled WGS sequence"/>
</dbReference>
<dbReference type="PANTHER" id="PTHR43327:SF10">
    <property type="entry name" value="STOMATIN-LIKE PROTEIN 2, MITOCHONDRIAL"/>
    <property type="match status" value="1"/>
</dbReference>
<feature type="domain" description="Band 7" evidence="2">
    <location>
        <begin position="74"/>
        <end position="231"/>
    </location>
</feature>
<dbReference type="STRING" id="319652.IV80_GL001219"/>
<feature type="compositionally biased region" description="Basic and acidic residues" evidence="1">
    <location>
        <begin position="48"/>
        <end position="58"/>
    </location>
</feature>
<dbReference type="AlphaFoldDB" id="A0A0R2IT00"/>
<comment type="caution">
    <text evidence="3">The sequence shown here is derived from an EMBL/GenBank/DDBJ whole genome shotgun (WGS) entry which is preliminary data.</text>
</comment>
<keyword evidence="4" id="KW-1185">Reference proteome</keyword>
<evidence type="ECO:0000313" key="4">
    <source>
        <dbReference type="Proteomes" id="UP000051568"/>
    </source>
</evidence>
<feature type="compositionally biased region" description="Basic residues" evidence="1">
    <location>
        <begin position="38"/>
        <end position="47"/>
    </location>
</feature>
<evidence type="ECO:0000259" key="2">
    <source>
        <dbReference type="SMART" id="SM00244"/>
    </source>
</evidence>
<dbReference type="InterPro" id="IPR050710">
    <property type="entry name" value="Band7/mec-2_domain"/>
</dbReference>
<dbReference type="EMBL" id="JQBR01000004">
    <property type="protein sequence ID" value="KRN66630.1"/>
    <property type="molecule type" value="Genomic_DNA"/>
</dbReference>
<dbReference type="InterPro" id="IPR036013">
    <property type="entry name" value="Band_7/SPFH_dom_sf"/>
</dbReference>
<accession>A0A0R2IT00</accession>
<evidence type="ECO:0000313" key="3">
    <source>
        <dbReference type="EMBL" id="KRN66630.1"/>
    </source>
</evidence>
<organism evidence="3 4">
    <name type="scientific">Pediococcus cellicola</name>
    <dbReference type="NCBI Taxonomy" id="319652"/>
    <lineage>
        <taxon>Bacteria</taxon>
        <taxon>Bacillati</taxon>
        <taxon>Bacillota</taxon>
        <taxon>Bacilli</taxon>
        <taxon>Lactobacillales</taxon>
        <taxon>Lactobacillaceae</taxon>
        <taxon>Pediococcus</taxon>
    </lineage>
</organism>
<keyword evidence="3" id="KW-0378">Hydrolase</keyword>
<dbReference type="PATRIC" id="fig|319652.3.peg.1233"/>
<dbReference type="GO" id="GO:0008233">
    <property type="term" value="F:peptidase activity"/>
    <property type="evidence" value="ECO:0007669"/>
    <property type="project" value="UniProtKB-KW"/>
</dbReference>
<dbReference type="SUPFAM" id="SSF117892">
    <property type="entry name" value="Band 7/SPFH domain"/>
    <property type="match status" value="1"/>
</dbReference>
<name>A0A0R2IT00_9LACO</name>
<dbReference type="Pfam" id="PF01145">
    <property type="entry name" value="Band_7"/>
    <property type="match status" value="1"/>
</dbReference>
<reference evidence="3 4" key="1">
    <citation type="journal article" date="2015" name="Genome Announc.">
        <title>Expanding the biotechnology potential of lactobacilli through comparative genomics of 213 strains and associated genera.</title>
        <authorList>
            <person name="Sun Z."/>
            <person name="Harris H.M."/>
            <person name="McCann A."/>
            <person name="Guo C."/>
            <person name="Argimon S."/>
            <person name="Zhang W."/>
            <person name="Yang X."/>
            <person name="Jeffery I.B."/>
            <person name="Cooney J.C."/>
            <person name="Kagawa T.F."/>
            <person name="Liu W."/>
            <person name="Song Y."/>
            <person name="Salvetti E."/>
            <person name="Wrobel A."/>
            <person name="Rasinkangas P."/>
            <person name="Parkhill J."/>
            <person name="Rea M.C."/>
            <person name="O'Sullivan O."/>
            <person name="Ritari J."/>
            <person name="Douillard F.P."/>
            <person name="Paul Ross R."/>
            <person name="Yang R."/>
            <person name="Briner A.E."/>
            <person name="Felis G.E."/>
            <person name="de Vos W.M."/>
            <person name="Barrangou R."/>
            <person name="Klaenhammer T.R."/>
            <person name="Caufield P.W."/>
            <person name="Cui Y."/>
            <person name="Zhang H."/>
            <person name="O'Toole P.W."/>
        </authorList>
    </citation>
    <scope>NUCLEOTIDE SEQUENCE [LARGE SCALE GENOMIC DNA]</scope>
    <source>
        <strain evidence="3 4">DSM 17757</strain>
    </source>
</reference>
<dbReference type="CDD" id="cd08829">
    <property type="entry name" value="SPFH_paraslipin"/>
    <property type="match status" value="1"/>
</dbReference>
<dbReference type="GO" id="GO:0016020">
    <property type="term" value="C:membrane"/>
    <property type="evidence" value="ECO:0007669"/>
    <property type="project" value="InterPro"/>
</dbReference>
<dbReference type="GO" id="GO:0006508">
    <property type="term" value="P:proteolysis"/>
    <property type="evidence" value="ECO:0007669"/>
    <property type="project" value="UniProtKB-KW"/>
</dbReference>
<protein>
    <submittedName>
        <fullName evidence="3">Stomatin prohibitin-family membrane protease subunit</fullName>
    </submittedName>
</protein>
<dbReference type="InterPro" id="IPR001972">
    <property type="entry name" value="Stomatin_HflK_fam"/>
</dbReference>
<dbReference type="PRINTS" id="PR00721">
    <property type="entry name" value="STOMATIN"/>
</dbReference>